<organism evidence="2">
    <name type="scientific">marine sediment metagenome</name>
    <dbReference type="NCBI Taxonomy" id="412755"/>
    <lineage>
        <taxon>unclassified sequences</taxon>
        <taxon>metagenomes</taxon>
        <taxon>ecological metagenomes</taxon>
    </lineage>
</organism>
<feature type="compositionally biased region" description="Basic and acidic residues" evidence="1">
    <location>
        <begin position="1"/>
        <end position="14"/>
    </location>
</feature>
<name>X1KF25_9ZZZZ</name>
<sequence length="33" mass="3968">DIERKGVTDKDKRGLQSSSRPHRRSRRIREKGY</sequence>
<feature type="non-terminal residue" evidence="2">
    <location>
        <position position="1"/>
    </location>
</feature>
<proteinExistence type="predicted"/>
<evidence type="ECO:0000313" key="2">
    <source>
        <dbReference type="EMBL" id="GAH80663.1"/>
    </source>
</evidence>
<evidence type="ECO:0000256" key="1">
    <source>
        <dbReference type="SAM" id="MobiDB-lite"/>
    </source>
</evidence>
<feature type="compositionally biased region" description="Basic residues" evidence="1">
    <location>
        <begin position="20"/>
        <end position="33"/>
    </location>
</feature>
<protein>
    <submittedName>
        <fullName evidence="2">Uncharacterized protein</fullName>
    </submittedName>
</protein>
<accession>X1KF25</accession>
<comment type="caution">
    <text evidence="2">The sequence shown here is derived from an EMBL/GenBank/DDBJ whole genome shotgun (WGS) entry which is preliminary data.</text>
</comment>
<dbReference type="EMBL" id="BARU01040717">
    <property type="protein sequence ID" value="GAH80663.1"/>
    <property type="molecule type" value="Genomic_DNA"/>
</dbReference>
<feature type="region of interest" description="Disordered" evidence="1">
    <location>
        <begin position="1"/>
        <end position="33"/>
    </location>
</feature>
<gene>
    <name evidence="2" type="ORF">S03H2_62913</name>
</gene>
<dbReference type="AlphaFoldDB" id="X1KF25"/>
<reference evidence="2" key="1">
    <citation type="journal article" date="2014" name="Front. Microbiol.">
        <title>High frequency of phylogenetically diverse reductive dehalogenase-homologous genes in deep subseafloor sedimentary metagenomes.</title>
        <authorList>
            <person name="Kawai M."/>
            <person name="Futagami T."/>
            <person name="Toyoda A."/>
            <person name="Takaki Y."/>
            <person name="Nishi S."/>
            <person name="Hori S."/>
            <person name="Arai W."/>
            <person name="Tsubouchi T."/>
            <person name="Morono Y."/>
            <person name="Uchiyama I."/>
            <person name="Ito T."/>
            <person name="Fujiyama A."/>
            <person name="Inagaki F."/>
            <person name="Takami H."/>
        </authorList>
    </citation>
    <scope>NUCLEOTIDE SEQUENCE</scope>
    <source>
        <strain evidence="2">Expedition CK06-06</strain>
    </source>
</reference>